<keyword evidence="11" id="KW-0175">Coiled coil</keyword>
<keyword evidence="7 10" id="KW-0518">Myosin</keyword>
<protein>
    <submittedName>
        <fullName evidence="15">Myosin motor domain-containing protein</fullName>
    </submittedName>
</protein>
<dbReference type="GO" id="GO:0016459">
    <property type="term" value="C:myosin complex"/>
    <property type="evidence" value="ECO:0007669"/>
    <property type="project" value="UniProtKB-KW"/>
</dbReference>
<keyword evidence="14" id="KW-1185">Reference proteome</keyword>
<dbReference type="PANTHER" id="PTHR13140:SF745">
    <property type="entry name" value="UNCONVENTIONAL MYOSIN-VI"/>
    <property type="match status" value="1"/>
</dbReference>
<dbReference type="InterPro" id="IPR027417">
    <property type="entry name" value="P-loop_NTPase"/>
</dbReference>
<dbReference type="InterPro" id="IPR032412">
    <property type="entry name" value="Myosin-VI_CBD"/>
</dbReference>
<dbReference type="InterPro" id="IPR001609">
    <property type="entry name" value="Myosin_head_motor_dom-like"/>
</dbReference>
<dbReference type="CDD" id="cd21759">
    <property type="entry name" value="CBD_MYO6-like"/>
    <property type="match status" value="1"/>
</dbReference>
<feature type="coiled-coil region" evidence="11">
    <location>
        <begin position="995"/>
        <end position="1074"/>
    </location>
</feature>
<proteinExistence type="inferred from homology"/>
<dbReference type="GO" id="GO:0005886">
    <property type="term" value="C:plasma membrane"/>
    <property type="evidence" value="ECO:0007669"/>
    <property type="project" value="TreeGrafter"/>
</dbReference>
<evidence type="ECO:0000313" key="13">
    <source>
        <dbReference type="EMBL" id="VDM38336.1"/>
    </source>
</evidence>
<evidence type="ECO:0000256" key="1">
    <source>
        <dbReference type="ARBA" id="ARBA00004496"/>
    </source>
</evidence>
<dbReference type="WBParaSite" id="TCNE_0000701501-mRNA-1">
    <property type="protein sequence ID" value="TCNE_0000701501-mRNA-1"/>
    <property type="gene ID" value="TCNE_0000701501"/>
</dbReference>
<dbReference type="GO" id="GO:0005516">
    <property type="term" value="F:calmodulin binding"/>
    <property type="evidence" value="ECO:0007669"/>
    <property type="project" value="UniProtKB-KW"/>
</dbReference>
<evidence type="ECO:0000256" key="6">
    <source>
        <dbReference type="ARBA" id="ARBA00022860"/>
    </source>
</evidence>
<evidence type="ECO:0000256" key="5">
    <source>
        <dbReference type="ARBA" id="ARBA00022840"/>
    </source>
</evidence>
<dbReference type="SUPFAM" id="SSF52540">
    <property type="entry name" value="P-loop containing nucleoside triphosphate hydrolases"/>
    <property type="match status" value="1"/>
</dbReference>
<dbReference type="Gene3D" id="1.20.120.720">
    <property type="entry name" value="Myosin VI head, motor domain, U50 subdomain"/>
    <property type="match status" value="2"/>
</dbReference>
<keyword evidence="4 10" id="KW-0547">Nucleotide-binding</keyword>
<evidence type="ECO:0000256" key="9">
    <source>
        <dbReference type="ARBA" id="ARBA00023203"/>
    </source>
</evidence>
<evidence type="ECO:0000256" key="3">
    <source>
        <dbReference type="ARBA" id="ARBA00022553"/>
    </source>
</evidence>
<dbReference type="Proteomes" id="UP000050794">
    <property type="component" value="Unassembled WGS sequence"/>
</dbReference>
<evidence type="ECO:0000256" key="10">
    <source>
        <dbReference type="PROSITE-ProRule" id="PRU00782"/>
    </source>
</evidence>
<evidence type="ECO:0000256" key="4">
    <source>
        <dbReference type="ARBA" id="ARBA00022741"/>
    </source>
</evidence>
<organism evidence="14 15">
    <name type="scientific">Toxocara canis</name>
    <name type="common">Canine roundworm</name>
    <dbReference type="NCBI Taxonomy" id="6265"/>
    <lineage>
        <taxon>Eukaryota</taxon>
        <taxon>Metazoa</taxon>
        <taxon>Ecdysozoa</taxon>
        <taxon>Nematoda</taxon>
        <taxon>Chromadorea</taxon>
        <taxon>Rhabditida</taxon>
        <taxon>Spirurina</taxon>
        <taxon>Ascaridomorpha</taxon>
        <taxon>Ascaridoidea</taxon>
        <taxon>Toxocaridae</taxon>
        <taxon>Toxocara</taxon>
    </lineage>
</organism>
<evidence type="ECO:0000256" key="2">
    <source>
        <dbReference type="ARBA" id="ARBA00022490"/>
    </source>
</evidence>
<dbReference type="Pfam" id="PF16521">
    <property type="entry name" value="Myosin-VI_CBD"/>
    <property type="match status" value="1"/>
</dbReference>
<accession>A0A183UEU5</accession>
<dbReference type="Gene3D" id="6.10.220.10">
    <property type="match status" value="1"/>
</dbReference>
<evidence type="ECO:0000256" key="7">
    <source>
        <dbReference type="ARBA" id="ARBA00023123"/>
    </source>
</evidence>
<keyword evidence="5 10" id="KW-0067">ATP-binding</keyword>
<comment type="subcellular location">
    <subcellularLocation>
        <location evidence="1">Cytoplasm</location>
    </subcellularLocation>
</comment>
<dbReference type="GO" id="GO:0030139">
    <property type="term" value="C:endocytic vesicle"/>
    <property type="evidence" value="ECO:0007669"/>
    <property type="project" value="TreeGrafter"/>
</dbReference>
<keyword evidence="8 10" id="KW-0505">Motor protein</keyword>
<dbReference type="Gene3D" id="3.30.70.1590">
    <property type="match status" value="1"/>
</dbReference>
<dbReference type="GO" id="GO:0051015">
    <property type="term" value="F:actin filament binding"/>
    <property type="evidence" value="ECO:0007669"/>
    <property type="project" value="InterPro"/>
</dbReference>
<keyword evidence="6" id="KW-0112">Calmodulin-binding</keyword>
<keyword evidence="3" id="KW-0597">Phosphoprotein</keyword>
<dbReference type="InterPro" id="IPR036114">
    <property type="entry name" value="MYSc_Myo6"/>
</dbReference>
<evidence type="ECO:0000256" key="11">
    <source>
        <dbReference type="SAM" id="Coils"/>
    </source>
</evidence>
<sequence>MPKGAREGLPKHAFVHTDAWALRANILLLTANGTPSFVRHVEASRIHKEMFSEAEAIRRVWVAHPTDGFTLGIISDIHVHSLTVQPINGSNTIVAQYEEVFPAEDDCEKDVDDNCSLMYLNEATLLNNCRQRYLRRQFYTYVANILIAINPYEPISDLYEVEAMETYRGKSIGTLPPHIFAIADNCYRDMLRLHQSQSIIVSGESGAGKTESQKQILRYLCHLYGEPNGSVQQRILETNPILESFGNAKTDRNNNSSRFGKFVEVRFGKKSTIVGGMVSHYLLEKSRICGQNAAERNYHIFYQLIAGADNRLWNILRLHSLDTFSVSAAFSLLISNYLNKGCAKFFANAESASKIPASRRGNVLMNLSLPLRLPELRYTYEKSTISVYHLFCFGVNSKASKINLLQTADLTDNVVDDYTDFARLVSAISKLGLRSEEIDQVFECVAAVLHLGNIHLVEKMDGFRSNCAIDSESEPFLTNAAFLLGVDVAELRRELLTRIMQPTRGGVKGTLYLVPLKMSEACAARDALAKAIYSRLFDKIVTWINSSILFDQSNTYIGVLDTAGFEFFTVNSFEQFCINFCNEKLQNFFNERILRNEHSLYEKEGIHFEPVEYSDNQDCINLFESKPNGLFTLLDDEARLPRPSHKHFTASAHQTPRFSTIREQRGMPDDDGFIIRHYAASVCYDTRLFLEKNNDSLHISLNCLMEQSTNPLVAELFRTSDGKIAMRSAQSSNKLVTESVSRKFRRQLDVLIKKLRETGTHFIRCIKPNSEMMAAKFDGAAILDQLKCAGMASVVRMMQAGFPSRTSFGGIYELYRDLLSPQLAILDPRLFCKCLFHALGLNEDDFAFGLTKVFFRASKFAEFDRMLHQDKDEMLRLVTLAQSWLRCVRWRKVQYGVLCVVKLQLKINYRAQQLLKIQSHVRGMIARRAYLPRITCLKKVRALSVNVSELTAALNQLCEDRQAKWMLELAKMKENIDLLVDDIKRDSLMSPKVVKTRYERLVKEAETLLLEIRKQTADEENEKVRRMKEAMEMEKERERLRRQKEEQEERERIQKEVERVQEEQRKEMETAEIQRQKNIGHSIEANRPNREIVEVVQAIASARNTQAGEEEHLESVSDDCKRCGPDLMKWKYEDLRKAIANSKDMFDALYLKDAEFSAMCKAEYHRRVRAYYEWKQKNDNRKRQVQQPLSRIRMSPSVVNKETVRIKGNRATDAQGKSFDERAQRFFKVPLSSATVYQRKLLSGLFATFLKLPRRWIRAASIANSGSMNGESVPNNGIWYGHFDGRWIRREMIVCGGKSALLRVAGRDDGAMCAMPLEDTLLTQRKGAEIVAQRFDTVWKQYGGQNFDYKN</sequence>
<dbReference type="Pfam" id="PF00063">
    <property type="entry name" value="Myosin_head"/>
    <property type="match status" value="1"/>
</dbReference>
<feature type="domain" description="Myosin motor" evidence="12">
    <location>
        <begin position="109"/>
        <end position="868"/>
    </location>
</feature>
<dbReference type="Gene3D" id="3.40.850.10">
    <property type="entry name" value="Kinesin motor domain"/>
    <property type="match status" value="2"/>
</dbReference>
<keyword evidence="2" id="KW-0963">Cytoplasm</keyword>
<feature type="region of interest" description="Actin-binding" evidence="10">
    <location>
        <begin position="748"/>
        <end position="770"/>
    </location>
</feature>
<evidence type="ECO:0000259" key="12">
    <source>
        <dbReference type="PROSITE" id="PS51456"/>
    </source>
</evidence>
<dbReference type="PROSITE" id="PS51456">
    <property type="entry name" value="MYOSIN_MOTOR"/>
    <property type="match status" value="1"/>
</dbReference>
<reference evidence="15" key="1">
    <citation type="submission" date="2016-06" db="UniProtKB">
        <authorList>
            <consortium name="WormBaseParasite"/>
        </authorList>
    </citation>
    <scope>IDENTIFICATION</scope>
</reference>
<feature type="binding site" evidence="10">
    <location>
        <begin position="203"/>
        <end position="210"/>
    </location>
    <ligand>
        <name>ATP</name>
        <dbReference type="ChEBI" id="CHEBI:30616"/>
    </ligand>
</feature>
<dbReference type="InterPro" id="IPR049016">
    <property type="entry name" value="MYO6_lever"/>
</dbReference>
<gene>
    <name evidence="13" type="ORF">TCNE_LOCUS7015</name>
</gene>
<dbReference type="Gene3D" id="1.20.58.530">
    <property type="match status" value="1"/>
</dbReference>
<dbReference type="Pfam" id="PF21521">
    <property type="entry name" value="MYO6_lever"/>
    <property type="match status" value="1"/>
</dbReference>
<dbReference type="PROSITE" id="PS50096">
    <property type="entry name" value="IQ"/>
    <property type="match status" value="1"/>
</dbReference>
<dbReference type="GO" id="GO:0000146">
    <property type="term" value="F:microfilament motor activity"/>
    <property type="evidence" value="ECO:0007669"/>
    <property type="project" value="TreeGrafter"/>
</dbReference>
<name>A0A183UEU5_TOXCA</name>
<dbReference type="InterPro" id="IPR036961">
    <property type="entry name" value="Kinesin_motor_dom_sf"/>
</dbReference>
<comment type="similarity">
    <text evidence="10">Belongs to the TRAFAC class myosin-kinesin ATPase superfamily. Myosin family.</text>
</comment>
<keyword evidence="9 10" id="KW-0009">Actin-binding</keyword>
<dbReference type="Gene3D" id="2.30.30.360">
    <property type="entry name" value="Myosin S1 fragment, N-terminal"/>
    <property type="match status" value="1"/>
</dbReference>
<dbReference type="PRINTS" id="PR00193">
    <property type="entry name" value="MYOSINHEAVY"/>
</dbReference>
<evidence type="ECO:0000256" key="8">
    <source>
        <dbReference type="ARBA" id="ARBA00023175"/>
    </source>
</evidence>
<dbReference type="PANTHER" id="PTHR13140">
    <property type="entry name" value="MYOSIN"/>
    <property type="match status" value="1"/>
</dbReference>
<dbReference type="GO" id="GO:0005524">
    <property type="term" value="F:ATP binding"/>
    <property type="evidence" value="ECO:0007669"/>
    <property type="project" value="UniProtKB-UniRule"/>
</dbReference>
<dbReference type="SMART" id="SM00242">
    <property type="entry name" value="MYSc"/>
    <property type="match status" value="1"/>
</dbReference>
<reference evidence="13 14" key="2">
    <citation type="submission" date="2018-11" db="EMBL/GenBank/DDBJ databases">
        <authorList>
            <consortium name="Pathogen Informatics"/>
        </authorList>
    </citation>
    <scope>NUCLEOTIDE SEQUENCE [LARGE SCALE GENOMIC DNA]</scope>
</reference>
<dbReference type="Gene3D" id="1.10.10.820">
    <property type="match status" value="2"/>
</dbReference>
<evidence type="ECO:0000313" key="14">
    <source>
        <dbReference type="Proteomes" id="UP000050794"/>
    </source>
</evidence>
<dbReference type="CDD" id="cd01382">
    <property type="entry name" value="MYSc_Myo6"/>
    <property type="match status" value="1"/>
</dbReference>
<dbReference type="EMBL" id="UYWY01019597">
    <property type="protein sequence ID" value="VDM38336.1"/>
    <property type="molecule type" value="Genomic_DNA"/>
</dbReference>
<dbReference type="InterPro" id="IPR008989">
    <property type="entry name" value="Myosin_S1_N"/>
</dbReference>
<dbReference type="GO" id="GO:0007015">
    <property type="term" value="P:actin filament organization"/>
    <property type="evidence" value="ECO:0007669"/>
    <property type="project" value="TreeGrafter"/>
</dbReference>
<dbReference type="GO" id="GO:0030048">
    <property type="term" value="P:actin filament-based movement"/>
    <property type="evidence" value="ECO:0007669"/>
    <property type="project" value="TreeGrafter"/>
</dbReference>
<evidence type="ECO:0000313" key="15">
    <source>
        <dbReference type="WBParaSite" id="TCNE_0000701501-mRNA-1"/>
    </source>
</evidence>